<evidence type="ECO:0000256" key="4">
    <source>
        <dbReference type="PROSITE-ProRule" id="PRU00169"/>
    </source>
</evidence>
<feature type="domain" description="Response regulatory" evidence="6">
    <location>
        <begin position="6"/>
        <end position="120"/>
    </location>
</feature>
<sequence>MTATPTVFIVDDDPLVSSSLDRLVRSVGYQAAVFGSSSEFLFHDKNDSPGCLVLDVQLPDLCGLSLQQALAARGPGLPIIFLTGHGDIPMSVRAIKAGAVDFLTKPCEDQNLIEAIEQAIVLDKEARQVQAERTKLLHCLATLTKREREVCSHVIAGRLNKQIAADLGTCEQTIKVHRMRIMEKLRVRSLAQLIKLAERGGISPAIPQK</sequence>
<dbReference type="AlphaFoldDB" id="A0A5Q0BMN0"/>
<dbReference type="Pfam" id="PF00072">
    <property type="entry name" value="Response_reg"/>
    <property type="match status" value="1"/>
</dbReference>
<dbReference type="InterPro" id="IPR011006">
    <property type="entry name" value="CheY-like_superfamily"/>
</dbReference>
<evidence type="ECO:0000256" key="2">
    <source>
        <dbReference type="ARBA" id="ARBA00023125"/>
    </source>
</evidence>
<protein>
    <submittedName>
        <fullName evidence="7">Response regulator transcription factor</fullName>
    </submittedName>
</protein>
<dbReference type="SMART" id="SM00421">
    <property type="entry name" value="HTH_LUXR"/>
    <property type="match status" value="1"/>
</dbReference>
<name>A0A5Q0BMN0_9GAMM</name>
<feature type="domain" description="HTH luxR-type" evidence="5">
    <location>
        <begin position="136"/>
        <end position="201"/>
    </location>
</feature>
<evidence type="ECO:0000256" key="3">
    <source>
        <dbReference type="ARBA" id="ARBA00023163"/>
    </source>
</evidence>
<dbReference type="PROSITE" id="PS50043">
    <property type="entry name" value="HTH_LUXR_2"/>
    <property type="match status" value="1"/>
</dbReference>
<dbReference type="Pfam" id="PF00196">
    <property type="entry name" value="GerE"/>
    <property type="match status" value="1"/>
</dbReference>
<dbReference type="CDD" id="cd06170">
    <property type="entry name" value="LuxR_C_like"/>
    <property type="match status" value="1"/>
</dbReference>
<dbReference type="InterPro" id="IPR036388">
    <property type="entry name" value="WH-like_DNA-bd_sf"/>
</dbReference>
<feature type="modified residue" description="4-aspartylphosphate" evidence="4">
    <location>
        <position position="55"/>
    </location>
</feature>
<dbReference type="SUPFAM" id="SSF46894">
    <property type="entry name" value="C-terminal effector domain of the bipartite response regulators"/>
    <property type="match status" value="1"/>
</dbReference>
<dbReference type="CDD" id="cd17537">
    <property type="entry name" value="REC_FixJ"/>
    <property type="match status" value="1"/>
</dbReference>
<keyword evidence="2" id="KW-0238">DNA-binding</keyword>
<dbReference type="RefSeq" id="WP_153249458.1">
    <property type="nucleotide sequence ID" value="NZ_CP044205.1"/>
</dbReference>
<keyword evidence="4" id="KW-0597">Phosphoprotein</keyword>
<dbReference type="SUPFAM" id="SSF52172">
    <property type="entry name" value="CheY-like"/>
    <property type="match status" value="1"/>
</dbReference>
<dbReference type="GO" id="GO:0003677">
    <property type="term" value="F:DNA binding"/>
    <property type="evidence" value="ECO:0007669"/>
    <property type="project" value="UniProtKB-KW"/>
</dbReference>
<dbReference type="KEGG" id="mmob:F6R98_13305"/>
<dbReference type="GO" id="GO:0006355">
    <property type="term" value="P:regulation of DNA-templated transcription"/>
    <property type="evidence" value="ECO:0007669"/>
    <property type="project" value="InterPro"/>
</dbReference>
<dbReference type="InterPro" id="IPR000792">
    <property type="entry name" value="Tscrpt_reg_LuxR_C"/>
</dbReference>
<keyword evidence="3" id="KW-0804">Transcription</keyword>
<reference evidence="7 8" key="1">
    <citation type="submission" date="2019-09" db="EMBL/GenBank/DDBJ databases">
        <title>Ecophysiology of the spiral-shaped methanotroph Methylospira mobilis as revealed by the complete genome sequence.</title>
        <authorList>
            <person name="Oshkin I.Y."/>
            <person name="Dedysh S.N."/>
            <person name="Miroshnikov K."/>
            <person name="Danilova O.V."/>
            <person name="Hakobyan A."/>
            <person name="Liesack W."/>
        </authorList>
    </citation>
    <scope>NUCLEOTIDE SEQUENCE [LARGE SCALE GENOMIC DNA]</scope>
    <source>
        <strain evidence="7 8">Shm1</strain>
    </source>
</reference>
<dbReference type="InParanoid" id="A0A5Q0BMN0"/>
<dbReference type="GO" id="GO:0000160">
    <property type="term" value="P:phosphorelay signal transduction system"/>
    <property type="evidence" value="ECO:0007669"/>
    <property type="project" value="InterPro"/>
</dbReference>
<evidence type="ECO:0000259" key="5">
    <source>
        <dbReference type="PROSITE" id="PS50043"/>
    </source>
</evidence>
<dbReference type="EMBL" id="CP044205">
    <property type="protein sequence ID" value="QFY43474.1"/>
    <property type="molecule type" value="Genomic_DNA"/>
</dbReference>
<keyword evidence="8" id="KW-1185">Reference proteome</keyword>
<keyword evidence="1" id="KW-0805">Transcription regulation</keyword>
<evidence type="ECO:0000256" key="1">
    <source>
        <dbReference type="ARBA" id="ARBA00023015"/>
    </source>
</evidence>
<dbReference type="SMART" id="SM00448">
    <property type="entry name" value="REC"/>
    <property type="match status" value="1"/>
</dbReference>
<dbReference type="InterPro" id="IPR001789">
    <property type="entry name" value="Sig_transdc_resp-reg_receiver"/>
</dbReference>
<dbReference type="PROSITE" id="PS50110">
    <property type="entry name" value="RESPONSE_REGULATORY"/>
    <property type="match status" value="1"/>
</dbReference>
<gene>
    <name evidence="7" type="ORF">F6R98_13305</name>
</gene>
<evidence type="ECO:0000313" key="8">
    <source>
        <dbReference type="Proteomes" id="UP000325755"/>
    </source>
</evidence>
<accession>A0A5Q0BMN0</accession>
<dbReference type="Gene3D" id="3.40.50.2300">
    <property type="match status" value="1"/>
</dbReference>
<dbReference type="Proteomes" id="UP000325755">
    <property type="component" value="Chromosome"/>
</dbReference>
<dbReference type="InterPro" id="IPR016032">
    <property type="entry name" value="Sig_transdc_resp-reg_C-effctor"/>
</dbReference>
<organism evidence="7 8">
    <name type="scientific">Candidatus Methylospira mobilis</name>
    <dbReference type="NCBI Taxonomy" id="1808979"/>
    <lineage>
        <taxon>Bacteria</taxon>
        <taxon>Pseudomonadati</taxon>
        <taxon>Pseudomonadota</taxon>
        <taxon>Gammaproteobacteria</taxon>
        <taxon>Methylococcales</taxon>
        <taxon>Methylococcaceae</taxon>
        <taxon>Candidatus Methylospira</taxon>
    </lineage>
</organism>
<dbReference type="Gene3D" id="1.10.10.10">
    <property type="entry name" value="Winged helix-like DNA-binding domain superfamily/Winged helix DNA-binding domain"/>
    <property type="match status" value="1"/>
</dbReference>
<dbReference type="PANTHER" id="PTHR44688:SF16">
    <property type="entry name" value="DNA-BINDING TRANSCRIPTIONAL ACTIVATOR DEVR_DOSR"/>
    <property type="match status" value="1"/>
</dbReference>
<evidence type="ECO:0000259" key="6">
    <source>
        <dbReference type="PROSITE" id="PS50110"/>
    </source>
</evidence>
<dbReference type="OrthoDB" id="9796655at2"/>
<evidence type="ECO:0000313" key="7">
    <source>
        <dbReference type="EMBL" id="QFY43474.1"/>
    </source>
</evidence>
<dbReference type="PRINTS" id="PR00038">
    <property type="entry name" value="HTHLUXR"/>
</dbReference>
<dbReference type="PANTHER" id="PTHR44688">
    <property type="entry name" value="DNA-BINDING TRANSCRIPTIONAL ACTIVATOR DEVR_DOSR"/>
    <property type="match status" value="1"/>
</dbReference>
<proteinExistence type="predicted"/>